<keyword evidence="1" id="KW-0843">Virulence</keyword>
<name>A0A5E6SMZ3_PSEFL</name>
<dbReference type="InterPro" id="IPR018003">
    <property type="entry name" value="Insecticidal_toxin/plasmid_vir"/>
</dbReference>
<dbReference type="Pfam" id="PF03538">
    <property type="entry name" value="VRP1"/>
    <property type="match status" value="1"/>
</dbReference>
<organism evidence="2 3">
    <name type="scientific">Pseudomonas fluorescens</name>
    <dbReference type="NCBI Taxonomy" id="294"/>
    <lineage>
        <taxon>Bacteria</taxon>
        <taxon>Pseudomonadati</taxon>
        <taxon>Pseudomonadota</taxon>
        <taxon>Gammaproteobacteria</taxon>
        <taxon>Pseudomonadales</taxon>
        <taxon>Pseudomonadaceae</taxon>
        <taxon>Pseudomonas</taxon>
    </lineage>
</organism>
<gene>
    <name evidence="2" type="ORF">PS655_02134</name>
</gene>
<protein>
    <recommendedName>
        <fullName evidence="4">Toxin</fullName>
    </recommendedName>
</protein>
<evidence type="ECO:0000313" key="2">
    <source>
        <dbReference type="EMBL" id="VVM77418.1"/>
    </source>
</evidence>
<dbReference type="Proteomes" id="UP000327167">
    <property type="component" value="Unassembled WGS sequence"/>
</dbReference>
<reference evidence="2 3" key="1">
    <citation type="submission" date="2019-09" db="EMBL/GenBank/DDBJ databases">
        <authorList>
            <person name="Chandra G."/>
            <person name="Truman W A."/>
        </authorList>
    </citation>
    <scope>NUCLEOTIDE SEQUENCE [LARGE SCALE GENOMIC DNA]</scope>
    <source>
        <strain evidence="2">PS655</strain>
    </source>
</reference>
<evidence type="ECO:0008006" key="4">
    <source>
        <dbReference type="Google" id="ProtNLM"/>
    </source>
</evidence>
<dbReference type="RefSeq" id="WP_150650301.1">
    <property type="nucleotide sequence ID" value="NZ_CABVHJ010000006.1"/>
</dbReference>
<evidence type="ECO:0000313" key="3">
    <source>
        <dbReference type="Proteomes" id="UP000327167"/>
    </source>
</evidence>
<proteinExistence type="predicted"/>
<dbReference type="AlphaFoldDB" id="A0A5E6SMZ3"/>
<accession>A0A5E6SMZ3</accession>
<dbReference type="EMBL" id="CABVHJ010000006">
    <property type="protein sequence ID" value="VVM77418.1"/>
    <property type="molecule type" value="Genomic_DNA"/>
</dbReference>
<sequence length="1198" mass="133424">MADDIPSLMNALIKSDAPLKRGRRDFPTAMQKMGFTSVFDIVRLPKSAFARQLARYSDANADVAYDNAMKYAALISRLFREYQTSSGTFQQLAQRSGIRALVPLGATYQRMFNENWDEFTKVGAIAANDSPVAYLTHLRKFSLELEETSEDPKRLLMDKRRPDLKDLLITHESTFTPRPMLEIVMQVLESHLRSHLDGNPSDQPKSTHQVLAERRYPFVLPYNFYHHQCQLGLADKKPRLGEVNYRASLLLPIKETATNDYGQIQHPALQAQRLLCGLSPQQQELLIEPSVFSDFYLTRNDLINGWKSPLSAYLRPHTTQSRCYLLLSGQADATASPVADTPTGTAGAKTVVSLTFRKNAETQPASIDLSSNLQNLTGTGWLVNRLHATGNSIIAHFKAATSFPTPTEQGYTARFDLITATGTAAEPIHLARQRFAFTLDDHYSLTTTEQNFLKSTYGVEVTDDSSLWQLTLLTDFMQHTGLNAEQVEQLVARRSYAVRVSPNCPNLQPNPNRVASRSATNKVLEFPYPTHYGACYINGTGPGTDLYDSELEPAPEAVPRDDSDTAIGLEQIESGDSKQWRLSKTSLDRLDRLQRMIRLQRWTGITFAKLDTLIISAIRAEGEANLRLELNENTLRALGVYRYLSQRHSIKPEEFAALMHDLSPYANGKDEVPLFDQVFNRVQLFDTPLILDQTPINMTTPDAATQKTLLQLCAGLGVQPTEDSLLLIVRQTEKHVGELKRDLPTVSSLYRQARIARLFGHSVEDLLAMAGLLGGSSYKMALASGRLSAQTTGATPDILDVLMQLDWAFDWLNDSQQTVPQLLQRLGLNAQSKVEELPSDQHVKMAGEAPLPDDLLARLGRLQNDTRQSLVTEAQVNALGLPLQNDGKRKQGAINWFQLLVEHSLLNPDGLLSGLDRPLTLVDEPVTWLQTDVVNALKDLDLNQPVKDACAEKLVEFLLGAHDRQARLLEGLFQETAKLAPDRCRAVTDWAWSTPYNLLLQALKEPLSQTLIEDYRRVARHAEIVVQLRLSNSALRLFLVNPAWLAGESYGDSNSEPSLSDVYLLERFSHWFHGQSQSEDNVLSYFSCANPAKAQLKNKALRQLASETANAALARLLEWSEAEIAELTSTLPDKRARSMAHVDWIRRCQATCQASGLSAKALLQATGLNHTSTLNEWKAVGEAVIATHSASDASRANG</sequence>
<evidence type="ECO:0000256" key="1">
    <source>
        <dbReference type="ARBA" id="ARBA00023026"/>
    </source>
</evidence>